<gene>
    <name evidence="3" type="ORF">SS50377_14351</name>
    <name evidence="4" type="ORF">SS50377_22059</name>
</gene>
<dbReference type="GO" id="GO:0005634">
    <property type="term" value="C:nucleus"/>
    <property type="evidence" value="ECO:0007669"/>
    <property type="project" value="TreeGrafter"/>
</dbReference>
<dbReference type="InterPro" id="IPR050135">
    <property type="entry name" value="dGTPase-like"/>
</dbReference>
<feature type="compositionally biased region" description="Low complexity" evidence="1">
    <location>
        <begin position="409"/>
        <end position="420"/>
    </location>
</feature>
<dbReference type="PANTHER" id="PTHR11373">
    <property type="entry name" value="DEOXYNUCLEOSIDE TRIPHOSPHATE TRIPHOSPHOHYDROLASE"/>
    <property type="match status" value="1"/>
</dbReference>
<dbReference type="OrthoDB" id="9991235at2759"/>
<name>V6LYA2_9EUKA</name>
<dbReference type="SMART" id="SM00471">
    <property type="entry name" value="HDc"/>
    <property type="match status" value="1"/>
</dbReference>
<evidence type="ECO:0000313" key="3">
    <source>
        <dbReference type="EMBL" id="EST45779.1"/>
    </source>
</evidence>
<dbReference type="PANTHER" id="PTHR11373:SF4">
    <property type="entry name" value="DEOXYNUCLEOSIDE TRIPHOSPHATE TRIPHOSPHOHYDROLASE SAMHD1"/>
    <property type="match status" value="1"/>
</dbReference>
<dbReference type="AlphaFoldDB" id="V6LYA2"/>
<proteinExistence type="predicted"/>
<dbReference type="InterPro" id="IPR006674">
    <property type="entry name" value="HD_domain"/>
</dbReference>
<dbReference type="Gene3D" id="1.10.3210.10">
    <property type="entry name" value="Hypothetical protein af1432"/>
    <property type="match status" value="1"/>
</dbReference>
<dbReference type="SUPFAM" id="SSF109604">
    <property type="entry name" value="HD-domain/PDEase-like"/>
    <property type="match status" value="1"/>
</dbReference>
<dbReference type="InterPro" id="IPR003607">
    <property type="entry name" value="HD/PDEase_dom"/>
</dbReference>
<keyword evidence="5" id="KW-1185">Reference proteome</keyword>
<feature type="region of interest" description="Disordered" evidence="1">
    <location>
        <begin position="404"/>
        <end position="426"/>
    </location>
</feature>
<dbReference type="EMBL" id="KI546089">
    <property type="protein sequence ID" value="EST45779.1"/>
    <property type="molecule type" value="Genomic_DNA"/>
</dbReference>
<organism evidence="3">
    <name type="scientific">Spironucleus salmonicida</name>
    <dbReference type="NCBI Taxonomy" id="348837"/>
    <lineage>
        <taxon>Eukaryota</taxon>
        <taxon>Metamonada</taxon>
        <taxon>Diplomonadida</taxon>
        <taxon>Hexamitidae</taxon>
        <taxon>Hexamitinae</taxon>
        <taxon>Spironucleus</taxon>
    </lineage>
</organism>
<evidence type="ECO:0000313" key="5">
    <source>
        <dbReference type="Proteomes" id="UP000018208"/>
    </source>
</evidence>
<evidence type="ECO:0000259" key="2">
    <source>
        <dbReference type="PROSITE" id="PS51831"/>
    </source>
</evidence>
<sequence length="527" mass="61112">MKQFRDPIYNSIEIENYAIFIINSPEFQRLRHLRQLGVVYLVYPSANHTRFEHSLGVYHLTKIALDHLNAQLPESLSDRVTKIVKTAALVHDIGHGPFSHLFEQILHKNNIKLDGKQICHESIGCDVFRKMMQRIKMDVGMDDHDIDCVCSLITGQEADDETFKKYFFLNQIVSNSVNGLDTDKMDYLLRDSRSVGLGLTIDPIRILKNQSIFKYPKDSTGKYYLSSSQKTKFDIMQVYHTRYILTKIIYQTSKSIAWDLIILYIFEQAIKFKLIDIPTLYKRDVLPDDRILGYIQYLHQQMDCPYKQLQNKLDVLDYHNTPTVVFETSITHNCELTQNISSDIRAQKIKQFIQDQTELQSNLFEVVISDIKYGVKNQNPLDFLPIHNKQTVFTPTKFAEQYGSKSKLQSQSNSTNENSQYPQTPVRLMPPVSIDNAATQDMLMPNIFKETLLYVFIYTNNLFSQNQLKESIQNFLLSQNLNNNENSIQLLTDNCLEYNDIVPITISPLLTTHNNFPLPEDCKSDDK</sequence>
<dbReference type="CDD" id="cd00077">
    <property type="entry name" value="HDc"/>
    <property type="match status" value="1"/>
</dbReference>
<dbReference type="GO" id="GO:0008832">
    <property type="term" value="F:dGTPase activity"/>
    <property type="evidence" value="ECO:0007669"/>
    <property type="project" value="TreeGrafter"/>
</dbReference>
<protein>
    <submittedName>
        <fullName evidence="3">HD domain-containing protein</fullName>
    </submittedName>
    <submittedName>
        <fullName evidence="4">dGTP triphosphohydrolase</fullName>
    </submittedName>
</protein>
<dbReference type="GO" id="GO:0006203">
    <property type="term" value="P:dGTP catabolic process"/>
    <property type="evidence" value="ECO:0007669"/>
    <property type="project" value="TreeGrafter"/>
</dbReference>
<dbReference type="EMBL" id="AUWU02000002">
    <property type="protein sequence ID" value="KAH0576495.1"/>
    <property type="molecule type" value="Genomic_DNA"/>
</dbReference>
<dbReference type="Proteomes" id="UP000018208">
    <property type="component" value="Unassembled WGS sequence"/>
</dbReference>
<reference evidence="4" key="2">
    <citation type="submission" date="2020-12" db="EMBL/GenBank/DDBJ databases">
        <title>New Spironucleus salmonicida genome in near-complete chromosomes.</title>
        <authorList>
            <person name="Xu F."/>
            <person name="Kurt Z."/>
            <person name="Jimenez-Gonzalez A."/>
            <person name="Astvaldsson A."/>
            <person name="Andersson J.O."/>
            <person name="Svard S.G."/>
        </authorList>
    </citation>
    <scope>NUCLEOTIDE SEQUENCE</scope>
    <source>
        <strain evidence="4">ATCC 50377</strain>
    </source>
</reference>
<dbReference type="VEuPathDB" id="GiardiaDB:SS50377_22059"/>
<dbReference type="Pfam" id="PF01966">
    <property type="entry name" value="HD"/>
    <property type="match status" value="1"/>
</dbReference>
<evidence type="ECO:0000256" key="1">
    <source>
        <dbReference type="SAM" id="MobiDB-lite"/>
    </source>
</evidence>
<reference evidence="3 4" key="1">
    <citation type="journal article" date="2014" name="PLoS Genet.">
        <title>The Genome of Spironucleus salmonicida Highlights a Fish Pathogen Adapted to Fluctuating Environments.</title>
        <authorList>
            <person name="Xu F."/>
            <person name="Jerlstrom-Hultqvist J."/>
            <person name="Einarsson E."/>
            <person name="Astvaldsson A."/>
            <person name="Svard S.G."/>
            <person name="Andersson J.O."/>
        </authorList>
    </citation>
    <scope>NUCLEOTIDE SEQUENCE</scope>
    <source>
        <strain evidence="4">ATCC 50377</strain>
    </source>
</reference>
<accession>V6LYA2</accession>
<feature type="domain" description="HD" evidence="2">
    <location>
        <begin position="50"/>
        <end position="188"/>
    </location>
</feature>
<dbReference type="PROSITE" id="PS51831">
    <property type="entry name" value="HD"/>
    <property type="match status" value="1"/>
</dbReference>
<evidence type="ECO:0000313" key="4">
    <source>
        <dbReference type="EMBL" id="KAH0576495.1"/>
    </source>
</evidence>